<organism evidence="2 3">
    <name type="scientific">Pelomonas aquatica</name>
    <dbReference type="NCBI Taxonomy" id="431058"/>
    <lineage>
        <taxon>Bacteria</taxon>
        <taxon>Pseudomonadati</taxon>
        <taxon>Pseudomonadota</taxon>
        <taxon>Betaproteobacteria</taxon>
        <taxon>Burkholderiales</taxon>
        <taxon>Sphaerotilaceae</taxon>
        <taxon>Roseateles</taxon>
    </lineage>
</organism>
<dbReference type="AlphaFoldDB" id="A0A9X4LLU5"/>
<accession>A0A9X4LLU5</accession>
<gene>
    <name evidence="2" type="ORF">EXJ73_12525</name>
</gene>
<protein>
    <recommendedName>
        <fullName evidence="1">TniQ domain-containing protein</fullName>
    </recommendedName>
</protein>
<dbReference type="EMBL" id="SGUG01000016">
    <property type="protein sequence ID" value="MDG0863290.1"/>
    <property type="molecule type" value="Genomic_DNA"/>
</dbReference>
<feature type="domain" description="TniQ" evidence="1">
    <location>
        <begin position="53"/>
        <end position="159"/>
    </location>
</feature>
<evidence type="ECO:0000259" key="1">
    <source>
        <dbReference type="Pfam" id="PF06527"/>
    </source>
</evidence>
<comment type="caution">
    <text evidence="2">The sequence shown here is derived from an EMBL/GenBank/DDBJ whole genome shotgun (WGS) entry which is preliminary data.</text>
</comment>
<reference evidence="2" key="1">
    <citation type="submission" date="2019-02" db="EMBL/GenBank/DDBJ databases">
        <title>Draft genome of the type strain Pelomonas aquatica CCUG 52575T.</title>
        <authorList>
            <person name="Gomila M."/>
            <person name="Lalucat J."/>
        </authorList>
    </citation>
    <scope>NUCLEOTIDE SEQUENCE</scope>
    <source>
        <strain evidence="2">CCUG 52575</strain>
    </source>
</reference>
<dbReference type="Proteomes" id="UP001152766">
    <property type="component" value="Unassembled WGS sequence"/>
</dbReference>
<sequence length="544" mass="61195">MRRPGCTSQTVRCRAAACTRCLRPRSWLWRRHWYPGRVTLLPLNMVPFDAKVDGLLSAFGLTYEEALRCLTTYPYWQCFDAISGKELPGAPDLTLIRGPSGEPSGLQHLGMQRSLGISAHIRYCSDCLQEDLALHGEVYWHRSHQLPNVFHCPKHQTRLRIDCPACKRRVGSNGWFISAPREVCLCGRDLRLRDRGARPNPEQVLLARLSVQALESGIVGPGCEKVLGFFAGLLKVGDRSPEQAYREKVGRAFGLVQLGGLMVDASSSTRVTEETFRVTSQFARMRTPDFLATLAALRVPFKDAAVGALTAEPWLPRSHRAWPNTWTIKSARVAISAGDVTTDARRARHGRLPYWFLRLNDPKWLEQYFPEASRPIPSVAADRRELGRRFAEMAAQAAMACGAGHRARLRDKDWLISRWPKAERRGKHQLSLVDARSAAMLIELQHILKTEGRPAHIYAWQLGAITGLTRSQSNSSVSPALSAAINRANADRPRRALHWAMKSLLDEGRHPSMAATFRRSMLTGTKDNVQLYRTLYEELRQVRG</sequence>
<proteinExistence type="predicted"/>
<dbReference type="InterPro" id="IPR009492">
    <property type="entry name" value="TniQ"/>
</dbReference>
<dbReference type="Pfam" id="PF06527">
    <property type="entry name" value="TniQ"/>
    <property type="match status" value="1"/>
</dbReference>
<name>A0A9X4LLU5_9BURK</name>
<keyword evidence="3" id="KW-1185">Reference proteome</keyword>
<evidence type="ECO:0000313" key="3">
    <source>
        <dbReference type="Proteomes" id="UP001152766"/>
    </source>
</evidence>
<evidence type="ECO:0000313" key="2">
    <source>
        <dbReference type="EMBL" id="MDG0863290.1"/>
    </source>
</evidence>